<dbReference type="KEGG" id="rub:GBA63_00065"/>
<name>A0A6G8QEP6_9ACTN</name>
<keyword evidence="3" id="KW-1185">Reference proteome</keyword>
<gene>
    <name evidence="2" type="ORF">GBA63_00065</name>
</gene>
<keyword evidence="1" id="KW-0472">Membrane</keyword>
<feature type="transmembrane region" description="Helical" evidence="1">
    <location>
        <begin position="141"/>
        <end position="160"/>
    </location>
</feature>
<sequence>MVLGFFGLYSFVIIALFPGTFQQFVSPFYSPEVPLPNWMPGFVTAPMLVLWIPLGFRATCYYYRKAYYRAFFFDPPACRVDVQQKDRFWAGKNAAEGYRGERALFVWNNVHRYFLYASIIVVLFLWYEAFVTLFGPQGFQISIGSLLWFLNIVLLSAYTFSCHSFRHLIGGNKDCYSCIRGGNARRKTYNFVSRLNLKHPQWAWLSLFSLLATDIYLRLLQTGVITDLKIIG</sequence>
<dbReference type="EMBL" id="CP045119">
    <property type="protein sequence ID" value="QIN84959.1"/>
    <property type="molecule type" value="Genomic_DNA"/>
</dbReference>
<keyword evidence="1" id="KW-1133">Transmembrane helix</keyword>
<protein>
    <submittedName>
        <fullName evidence="2">Succinate dehydrogenase</fullName>
    </submittedName>
</protein>
<evidence type="ECO:0000313" key="2">
    <source>
        <dbReference type="EMBL" id="QIN84959.1"/>
    </source>
</evidence>
<dbReference type="AlphaFoldDB" id="A0A6G8QEP6"/>
<accession>A0A6G8QEP6</accession>
<evidence type="ECO:0000256" key="1">
    <source>
        <dbReference type="SAM" id="Phobius"/>
    </source>
</evidence>
<reference evidence="2 3" key="1">
    <citation type="submission" date="2019-10" db="EMBL/GenBank/DDBJ databases">
        <title>Rubrobacter sp nov SCSIO 52090 isolated from a deep-sea sediment in the South China Sea.</title>
        <authorList>
            <person name="Chen R.W."/>
        </authorList>
    </citation>
    <scope>NUCLEOTIDE SEQUENCE [LARGE SCALE GENOMIC DNA]</scope>
    <source>
        <strain evidence="2 3">SCSIO 52909</strain>
    </source>
</reference>
<feature type="transmembrane region" description="Helical" evidence="1">
    <location>
        <begin position="38"/>
        <end position="56"/>
    </location>
</feature>
<proteinExistence type="predicted"/>
<keyword evidence="1" id="KW-0812">Transmembrane</keyword>
<feature type="transmembrane region" description="Helical" evidence="1">
    <location>
        <begin position="113"/>
        <end position="135"/>
    </location>
</feature>
<organism evidence="2 3">
    <name type="scientific">Rubrobacter tropicus</name>
    <dbReference type="NCBI Taxonomy" id="2653851"/>
    <lineage>
        <taxon>Bacteria</taxon>
        <taxon>Bacillati</taxon>
        <taxon>Actinomycetota</taxon>
        <taxon>Rubrobacteria</taxon>
        <taxon>Rubrobacterales</taxon>
        <taxon>Rubrobacteraceae</taxon>
        <taxon>Rubrobacter</taxon>
    </lineage>
</organism>
<dbReference type="Proteomes" id="UP000501452">
    <property type="component" value="Chromosome"/>
</dbReference>
<evidence type="ECO:0000313" key="3">
    <source>
        <dbReference type="Proteomes" id="UP000501452"/>
    </source>
</evidence>